<keyword evidence="3" id="KW-0902">Two-component regulatory system</keyword>
<evidence type="ECO:0000256" key="3">
    <source>
        <dbReference type="ARBA" id="ARBA00023012"/>
    </source>
</evidence>
<dbReference type="AlphaFoldDB" id="A0A317EDA3"/>
<dbReference type="InterPro" id="IPR003593">
    <property type="entry name" value="AAA+_ATPase"/>
</dbReference>
<dbReference type="PANTHER" id="PTHR32071">
    <property type="entry name" value="TRANSCRIPTIONAL REGULATORY PROTEIN"/>
    <property type="match status" value="1"/>
</dbReference>
<proteinExistence type="predicted"/>
<dbReference type="InterPro" id="IPR025944">
    <property type="entry name" value="Sigma_54_int_dom_CS"/>
</dbReference>
<dbReference type="SMART" id="SM00382">
    <property type="entry name" value="AAA"/>
    <property type="match status" value="1"/>
</dbReference>
<dbReference type="SUPFAM" id="SSF52540">
    <property type="entry name" value="P-loop containing nucleoside triphosphate hydrolases"/>
    <property type="match status" value="1"/>
</dbReference>
<keyword evidence="10" id="KW-1185">Reference proteome</keyword>
<dbReference type="InterPro" id="IPR002078">
    <property type="entry name" value="Sigma_54_int"/>
</dbReference>
<dbReference type="Pfam" id="PF02954">
    <property type="entry name" value="HTH_8"/>
    <property type="match status" value="1"/>
</dbReference>
<name>A0A317EDA3_9PROT</name>
<evidence type="ECO:0000313" key="10">
    <source>
        <dbReference type="Proteomes" id="UP000245461"/>
    </source>
</evidence>
<keyword evidence="2" id="KW-0067">ATP-binding</keyword>
<dbReference type="Proteomes" id="UP000245461">
    <property type="component" value="Unassembled WGS sequence"/>
</dbReference>
<dbReference type="GO" id="GO:0005524">
    <property type="term" value="F:ATP binding"/>
    <property type="evidence" value="ECO:0007669"/>
    <property type="project" value="UniProtKB-KW"/>
</dbReference>
<evidence type="ECO:0000256" key="7">
    <source>
        <dbReference type="ARBA" id="ARBA00023163"/>
    </source>
</evidence>
<organism evidence="9 10">
    <name type="scientific">Zavarzinia aquatilis</name>
    <dbReference type="NCBI Taxonomy" id="2211142"/>
    <lineage>
        <taxon>Bacteria</taxon>
        <taxon>Pseudomonadati</taxon>
        <taxon>Pseudomonadota</taxon>
        <taxon>Alphaproteobacteria</taxon>
        <taxon>Rhodospirillales</taxon>
        <taxon>Zavarziniaceae</taxon>
        <taxon>Zavarzinia</taxon>
    </lineage>
</organism>
<dbReference type="InterPro" id="IPR002197">
    <property type="entry name" value="HTH_Fis"/>
</dbReference>
<dbReference type="GO" id="GO:0000160">
    <property type="term" value="P:phosphorelay signal transduction system"/>
    <property type="evidence" value="ECO:0007669"/>
    <property type="project" value="UniProtKB-KW"/>
</dbReference>
<sequence>MGAFPGASASVSGNDMSVNKVVAMPTQRSDGASAIFVDPVSLGLEAEIERVAKSSVHILIRGETGVGKELVARRIHALGARQGRPFVAVNCAALSESLFESELFGHERGAFTGAFVATAGWFEAADGGTLFLDEIGELAPAMQAKLLRVIQEREVTRVGARVARPINVRLITATNVDLEQAIADGRFREDLYYRIRVATLRIPPLRDRPADILPLARHFSRHYAAQPGGIPFTAEAEAALLRHDWPGNIRELENVVQAALVGLRTPHVTPADLTLTVRRATAAPEVVPDSLGLLSGLVDDLLAFDTPDLFERVQELLVLRALAACHGNQVRAAANLGVTRNVLRTLMQRHGLLKPTNREP</sequence>
<dbReference type="Gene3D" id="1.10.8.60">
    <property type="match status" value="1"/>
</dbReference>
<evidence type="ECO:0000259" key="8">
    <source>
        <dbReference type="PROSITE" id="PS50045"/>
    </source>
</evidence>
<comment type="caution">
    <text evidence="9">The sequence shown here is derived from an EMBL/GenBank/DDBJ whole genome shotgun (WGS) entry which is preliminary data.</text>
</comment>
<keyword evidence="1" id="KW-0547">Nucleotide-binding</keyword>
<gene>
    <name evidence="9" type="ORF">DKG74_04365</name>
</gene>
<dbReference type="InterPro" id="IPR025662">
    <property type="entry name" value="Sigma_54_int_dom_ATP-bd_1"/>
</dbReference>
<dbReference type="Gene3D" id="1.10.10.60">
    <property type="entry name" value="Homeodomain-like"/>
    <property type="match status" value="1"/>
</dbReference>
<dbReference type="InterPro" id="IPR025943">
    <property type="entry name" value="Sigma_54_int_dom_ATP-bd_2"/>
</dbReference>
<dbReference type="CDD" id="cd00009">
    <property type="entry name" value="AAA"/>
    <property type="match status" value="1"/>
</dbReference>
<dbReference type="PROSITE" id="PS00688">
    <property type="entry name" value="SIGMA54_INTERACT_3"/>
    <property type="match status" value="1"/>
</dbReference>
<dbReference type="PROSITE" id="PS50045">
    <property type="entry name" value="SIGMA54_INTERACT_4"/>
    <property type="match status" value="1"/>
</dbReference>
<keyword evidence="5" id="KW-0238">DNA-binding</keyword>
<dbReference type="FunFam" id="3.40.50.300:FF:000006">
    <property type="entry name" value="DNA-binding transcriptional regulator NtrC"/>
    <property type="match status" value="1"/>
</dbReference>
<reference evidence="9 10" key="1">
    <citation type="submission" date="2018-05" db="EMBL/GenBank/DDBJ databases">
        <title>Zavarzinia sp. HR-AS.</title>
        <authorList>
            <person name="Lee Y."/>
            <person name="Jeon C.O."/>
        </authorList>
    </citation>
    <scope>NUCLEOTIDE SEQUENCE [LARGE SCALE GENOMIC DNA]</scope>
    <source>
        <strain evidence="9 10">HR-AS</strain>
    </source>
</reference>
<dbReference type="InterPro" id="IPR058031">
    <property type="entry name" value="AAA_lid_NorR"/>
</dbReference>
<keyword evidence="6" id="KW-0010">Activator</keyword>
<feature type="domain" description="Sigma-54 factor interaction" evidence="8">
    <location>
        <begin position="34"/>
        <end position="261"/>
    </location>
</feature>
<dbReference type="EMBL" id="QGLE01000002">
    <property type="protein sequence ID" value="PWR25008.1"/>
    <property type="molecule type" value="Genomic_DNA"/>
</dbReference>
<dbReference type="GO" id="GO:0006355">
    <property type="term" value="P:regulation of DNA-templated transcription"/>
    <property type="evidence" value="ECO:0007669"/>
    <property type="project" value="InterPro"/>
</dbReference>
<dbReference type="PROSITE" id="PS00675">
    <property type="entry name" value="SIGMA54_INTERACT_1"/>
    <property type="match status" value="1"/>
</dbReference>
<dbReference type="GO" id="GO:0043565">
    <property type="term" value="F:sequence-specific DNA binding"/>
    <property type="evidence" value="ECO:0007669"/>
    <property type="project" value="InterPro"/>
</dbReference>
<dbReference type="Gene3D" id="3.40.50.300">
    <property type="entry name" value="P-loop containing nucleotide triphosphate hydrolases"/>
    <property type="match status" value="1"/>
</dbReference>
<keyword evidence="7" id="KW-0804">Transcription</keyword>
<evidence type="ECO:0000256" key="5">
    <source>
        <dbReference type="ARBA" id="ARBA00023125"/>
    </source>
</evidence>
<dbReference type="InterPro" id="IPR027417">
    <property type="entry name" value="P-loop_NTPase"/>
</dbReference>
<dbReference type="SUPFAM" id="SSF46689">
    <property type="entry name" value="Homeodomain-like"/>
    <property type="match status" value="1"/>
</dbReference>
<protein>
    <submittedName>
        <fullName evidence="9">Fis family transcriptional regulator</fullName>
    </submittedName>
</protein>
<evidence type="ECO:0000256" key="2">
    <source>
        <dbReference type="ARBA" id="ARBA00022840"/>
    </source>
</evidence>
<evidence type="ECO:0000256" key="4">
    <source>
        <dbReference type="ARBA" id="ARBA00023015"/>
    </source>
</evidence>
<dbReference type="PANTHER" id="PTHR32071:SF21">
    <property type="entry name" value="TRANSCRIPTIONAL REGULATORY PROTEIN FLGR"/>
    <property type="match status" value="1"/>
</dbReference>
<evidence type="ECO:0000313" key="9">
    <source>
        <dbReference type="EMBL" id="PWR25008.1"/>
    </source>
</evidence>
<dbReference type="Pfam" id="PF25601">
    <property type="entry name" value="AAA_lid_14"/>
    <property type="match status" value="1"/>
</dbReference>
<dbReference type="Pfam" id="PF00158">
    <property type="entry name" value="Sigma54_activat"/>
    <property type="match status" value="1"/>
</dbReference>
<dbReference type="PROSITE" id="PS00676">
    <property type="entry name" value="SIGMA54_INTERACT_2"/>
    <property type="match status" value="1"/>
</dbReference>
<evidence type="ECO:0000256" key="6">
    <source>
        <dbReference type="ARBA" id="ARBA00023159"/>
    </source>
</evidence>
<accession>A0A317EDA3</accession>
<keyword evidence="4" id="KW-0805">Transcription regulation</keyword>
<evidence type="ECO:0000256" key="1">
    <source>
        <dbReference type="ARBA" id="ARBA00022741"/>
    </source>
</evidence>
<dbReference type="InterPro" id="IPR009057">
    <property type="entry name" value="Homeodomain-like_sf"/>
</dbReference>
<dbReference type="PRINTS" id="PR01590">
    <property type="entry name" value="HTHFIS"/>
</dbReference>